<organism evidence="1 2">
    <name type="scientific">Malus domestica</name>
    <name type="common">Apple</name>
    <name type="synonym">Pyrus malus</name>
    <dbReference type="NCBI Taxonomy" id="3750"/>
    <lineage>
        <taxon>Eukaryota</taxon>
        <taxon>Viridiplantae</taxon>
        <taxon>Streptophyta</taxon>
        <taxon>Embryophyta</taxon>
        <taxon>Tracheophyta</taxon>
        <taxon>Spermatophyta</taxon>
        <taxon>Magnoliopsida</taxon>
        <taxon>eudicotyledons</taxon>
        <taxon>Gunneridae</taxon>
        <taxon>Pentapetalae</taxon>
        <taxon>rosids</taxon>
        <taxon>fabids</taxon>
        <taxon>Rosales</taxon>
        <taxon>Rosaceae</taxon>
        <taxon>Amygdaloideae</taxon>
        <taxon>Maleae</taxon>
        <taxon>Malus</taxon>
    </lineage>
</organism>
<dbReference type="PANTHER" id="PTHR24177">
    <property type="entry name" value="CASKIN"/>
    <property type="match status" value="1"/>
</dbReference>
<evidence type="ECO:0000313" key="2">
    <source>
        <dbReference type="Proteomes" id="UP000290289"/>
    </source>
</evidence>
<protein>
    <submittedName>
        <fullName evidence="1">Uncharacterized protein</fullName>
    </submittedName>
</protein>
<dbReference type="Gene3D" id="1.25.40.20">
    <property type="entry name" value="Ankyrin repeat-containing domain"/>
    <property type="match status" value="1"/>
</dbReference>
<dbReference type="AlphaFoldDB" id="A0A498HD48"/>
<dbReference type="PANTHER" id="PTHR24177:SF292">
    <property type="entry name" value="ANKYRIN REPEAT FAMILY PROTEIN-RELATED"/>
    <property type="match status" value="1"/>
</dbReference>
<dbReference type="STRING" id="3750.A0A498HD48"/>
<accession>A0A498HD48</accession>
<evidence type="ECO:0000313" key="1">
    <source>
        <dbReference type="EMBL" id="RXH68204.1"/>
    </source>
</evidence>
<dbReference type="EMBL" id="RDQH01000343">
    <property type="protein sequence ID" value="RXH68204.1"/>
    <property type="molecule type" value="Genomic_DNA"/>
</dbReference>
<reference evidence="1 2" key="1">
    <citation type="submission" date="2018-10" db="EMBL/GenBank/DDBJ databases">
        <title>A high-quality apple genome assembly.</title>
        <authorList>
            <person name="Hu J."/>
        </authorList>
    </citation>
    <scope>NUCLEOTIDE SEQUENCE [LARGE SCALE GENOMIC DNA]</scope>
    <source>
        <strain evidence="2">cv. HFTH1</strain>
        <tissue evidence="1">Young leaf</tissue>
    </source>
</reference>
<keyword evidence="2" id="KW-1185">Reference proteome</keyword>
<comment type="caution">
    <text evidence="1">The sequence shown here is derived from an EMBL/GenBank/DDBJ whole genome shotgun (WGS) entry which is preliminary data.</text>
</comment>
<proteinExistence type="predicted"/>
<dbReference type="InterPro" id="IPR036770">
    <property type="entry name" value="Ankyrin_rpt-contain_sf"/>
</dbReference>
<dbReference type="SUPFAM" id="SSF48403">
    <property type="entry name" value="Ankyrin repeat"/>
    <property type="match status" value="1"/>
</dbReference>
<gene>
    <name evidence="1" type="ORF">DVH24_028351</name>
</gene>
<name>A0A498HD48_MALDO</name>
<dbReference type="Proteomes" id="UP000290289">
    <property type="component" value="Chromosome 17"/>
</dbReference>
<sequence length="176" mass="20608">MYKVNEGDMSKYQQMKLNTTLCMAAERGHVEYITHFLRNSSYPVNLVKNEKDQNLLQIAVECHHHKVYNLIHVSDQLRKKEIIPGLDHSDEIQARVRTRDQFGNNLLHTVASITPLSQIDHIQGTALQMQRELQWFKVDLYFELVTKTGSLYRLYVLVNKMNSLKQSEKAEMFNND</sequence>
<dbReference type="GO" id="GO:0016020">
    <property type="term" value="C:membrane"/>
    <property type="evidence" value="ECO:0007669"/>
    <property type="project" value="TreeGrafter"/>
</dbReference>